<dbReference type="EMBL" id="JADGKB010000107">
    <property type="protein sequence ID" value="KAJ3253528.1"/>
    <property type="molecule type" value="Genomic_DNA"/>
</dbReference>
<dbReference type="Proteomes" id="UP001210925">
    <property type="component" value="Unassembled WGS sequence"/>
</dbReference>
<evidence type="ECO:0000256" key="1">
    <source>
        <dbReference type="SAM" id="MobiDB-lite"/>
    </source>
</evidence>
<organism evidence="2 3">
    <name type="scientific">Boothiomyces macroporosus</name>
    <dbReference type="NCBI Taxonomy" id="261099"/>
    <lineage>
        <taxon>Eukaryota</taxon>
        <taxon>Fungi</taxon>
        <taxon>Fungi incertae sedis</taxon>
        <taxon>Chytridiomycota</taxon>
        <taxon>Chytridiomycota incertae sedis</taxon>
        <taxon>Chytridiomycetes</taxon>
        <taxon>Rhizophydiales</taxon>
        <taxon>Terramycetaceae</taxon>
        <taxon>Boothiomyces</taxon>
    </lineage>
</organism>
<reference evidence="2" key="1">
    <citation type="submission" date="2020-05" db="EMBL/GenBank/DDBJ databases">
        <title>Phylogenomic resolution of chytrid fungi.</title>
        <authorList>
            <person name="Stajich J.E."/>
            <person name="Amses K."/>
            <person name="Simmons R."/>
            <person name="Seto K."/>
            <person name="Myers J."/>
            <person name="Bonds A."/>
            <person name="Quandt C.A."/>
            <person name="Barry K."/>
            <person name="Liu P."/>
            <person name="Grigoriev I."/>
            <person name="Longcore J.E."/>
            <person name="James T.Y."/>
        </authorList>
    </citation>
    <scope>NUCLEOTIDE SEQUENCE</scope>
    <source>
        <strain evidence="2">PLAUS21</strain>
    </source>
</reference>
<proteinExistence type="predicted"/>
<protein>
    <submittedName>
        <fullName evidence="2">Uncharacterized protein</fullName>
    </submittedName>
</protein>
<feature type="region of interest" description="Disordered" evidence="1">
    <location>
        <begin position="1"/>
        <end position="35"/>
    </location>
</feature>
<feature type="compositionally biased region" description="Polar residues" evidence="1">
    <location>
        <begin position="1"/>
        <end position="20"/>
    </location>
</feature>
<evidence type="ECO:0000313" key="2">
    <source>
        <dbReference type="EMBL" id="KAJ3253528.1"/>
    </source>
</evidence>
<comment type="caution">
    <text evidence="2">The sequence shown here is derived from an EMBL/GenBank/DDBJ whole genome shotgun (WGS) entry which is preliminary data.</text>
</comment>
<gene>
    <name evidence="2" type="ORF">HK103_000497</name>
</gene>
<name>A0AAD5Y3M1_9FUNG</name>
<dbReference type="AlphaFoldDB" id="A0AAD5Y3M1"/>
<sequence length="222" mass="25435">MLVSSIPVQQPLQRSQSQHSAYDKPAQTHLDPQAQSEETIDAVNVSNESVHTTSVTPDSQSETHKLAQDVIIQQLLKNRPAMNDVEEEFEKERQRRMYNMLRHSSHYKRIQVQLANSAWSEETSIFPSSKSTGLLNTNDLEEALDTVEPLPAVDKKQNIPKRDRRVSFSEGLVTYIDTKETKPIDHKEHLKKIPKDLPKRNTGFKNFFTMLKKPFSKLSKLG</sequence>
<accession>A0AAD5Y3M1</accession>
<evidence type="ECO:0000313" key="3">
    <source>
        <dbReference type="Proteomes" id="UP001210925"/>
    </source>
</evidence>
<keyword evidence="3" id="KW-1185">Reference proteome</keyword>